<organism evidence="3 4">
    <name type="scientific">Rotaria magnacalcarata</name>
    <dbReference type="NCBI Taxonomy" id="392030"/>
    <lineage>
        <taxon>Eukaryota</taxon>
        <taxon>Metazoa</taxon>
        <taxon>Spiralia</taxon>
        <taxon>Gnathifera</taxon>
        <taxon>Rotifera</taxon>
        <taxon>Eurotatoria</taxon>
        <taxon>Bdelloidea</taxon>
        <taxon>Philodinida</taxon>
        <taxon>Philodinidae</taxon>
        <taxon>Rotaria</taxon>
    </lineage>
</organism>
<reference evidence="3" key="1">
    <citation type="submission" date="2021-02" db="EMBL/GenBank/DDBJ databases">
        <authorList>
            <person name="Nowell W R."/>
        </authorList>
    </citation>
    <scope>NUCLEOTIDE SEQUENCE</scope>
</reference>
<accession>A0A8S3CCN1</accession>
<sequence length="45" mass="5105">YANRAKNIKNHARVNEDPKDAMIRNLENEIQLLRKQVEEGGGGVD</sequence>
<feature type="non-terminal residue" evidence="3">
    <location>
        <position position="45"/>
    </location>
</feature>
<evidence type="ECO:0000313" key="3">
    <source>
        <dbReference type="EMBL" id="CAF4881871.1"/>
    </source>
</evidence>
<dbReference type="GO" id="GO:0005524">
    <property type="term" value="F:ATP binding"/>
    <property type="evidence" value="ECO:0007669"/>
    <property type="project" value="UniProtKB-KW"/>
</dbReference>
<keyword evidence="1" id="KW-0547">Nucleotide-binding</keyword>
<keyword evidence="2" id="KW-0067">ATP-binding</keyword>
<name>A0A8S3CCN1_9BILA</name>
<proteinExistence type="predicted"/>
<protein>
    <recommendedName>
        <fullName evidence="5">Kinesin motor domain-containing protein</fullName>
    </recommendedName>
</protein>
<dbReference type="InterPro" id="IPR036961">
    <property type="entry name" value="Kinesin_motor_dom_sf"/>
</dbReference>
<dbReference type="Proteomes" id="UP000681967">
    <property type="component" value="Unassembled WGS sequence"/>
</dbReference>
<evidence type="ECO:0000313" key="4">
    <source>
        <dbReference type="Proteomes" id="UP000681967"/>
    </source>
</evidence>
<evidence type="ECO:0000256" key="2">
    <source>
        <dbReference type="ARBA" id="ARBA00022840"/>
    </source>
</evidence>
<feature type="non-terminal residue" evidence="3">
    <location>
        <position position="1"/>
    </location>
</feature>
<gene>
    <name evidence="3" type="ORF">BYL167_LOCUS51376</name>
</gene>
<evidence type="ECO:0008006" key="5">
    <source>
        <dbReference type="Google" id="ProtNLM"/>
    </source>
</evidence>
<comment type="caution">
    <text evidence="3">The sequence shown here is derived from an EMBL/GenBank/DDBJ whole genome shotgun (WGS) entry which is preliminary data.</text>
</comment>
<dbReference type="EMBL" id="CAJOBH010162008">
    <property type="protein sequence ID" value="CAF4881871.1"/>
    <property type="molecule type" value="Genomic_DNA"/>
</dbReference>
<dbReference type="AlphaFoldDB" id="A0A8S3CCN1"/>
<dbReference type="Gene3D" id="3.40.850.10">
    <property type="entry name" value="Kinesin motor domain"/>
    <property type="match status" value="1"/>
</dbReference>
<evidence type="ECO:0000256" key="1">
    <source>
        <dbReference type="ARBA" id="ARBA00022741"/>
    </source>
</evidence>